<dbReference type="InterPro" id="IPR010994">
    <property type="entry name" value="RuvA_2-like"/>
</dbReference>
<protein>
    <submittedName>
        <fullName evidence="3">Uncharacterized protein</fullName>
    </submittedName>
</protein>
<comment type="caution">
    <text evidence="3">The sequence shown here is derived from an EMBL/GenBank/DDBJ whole genome shotgun (WGS) entry which is preliminary data.</text>
</comment>
<feature type="coiled-coil region" evidence="1">
    <location>
        <begin position="71"/>
        <end position="112"/>
    </location>
</feature>
<feature type="region of interest" description="Disordered" evidence="2">
    <location>
        <begin position="184"/>
        <end position="222"/>
    </location>
</feature>
<keyword evidence="1" id="KW-0175">Coiled coil</keyword>
<dbReference type="EMBL" id="VSWD01000004">
    <property type="protein sequence ID" value="KAK3104839.1"/>
    <property type="molecule type" value="Genomic_DNA"/>
</dbReference>
<evidence type="ECO:0000256" key="2">
    <source>
        <dbReference type="SAM" id="MobiDB-lite"/>
    </source>
</evidence>
<keyword evidence="4" id="KW-1185">Reference proteome</keyword>
<name>A0AA88YPK6_PINIB</name>
<proteinExistence type="predicted"/>
<evidence type="ECO:0000313" key="3">
    <source>
        <dbReference type="EMBL" id="KAK3104839.1"/>
    </source>
</evidence>
<organism evidence="3 4">
    <name type="scientific">Pinctada imbricata</name>
    <name type="common">Atlantic pearl-oyster</name>
    <name type="synonym">Pinctada martensii</name>
    <dbReference type="NCBI Taxonomy" id="66713"/>
    <lineage>
        <taxon>Eukaryota</taxon>
        <taxon>Metazoa</taxon>
        <taxon>Spiralia</taxon>
        <taxon>Lophotrochozoa</taxon>
        <taxon>Mollusca</taxon>
        <taxon>Bivalvia</taxon>
        <taxon>Autobranchia</taxon>
        <taxon>Pteriomorphia</taxon>
        <taxon>Pterioida</taxon>
        <taxon>Pterioidea</taxon>
        <taxon>Pteriidae</taxon>
        <taxon>Pinctada</taxon>
    </lineage>
</organism>
<feature type="compositionally biased region" description="Basic and acidic residues" evidence="2">
    <location>
        <begin position="184"/>
        <end position="209"/>
    </location>
</feature>
<dbReference type="Pfam" id="PF12836">
    <property type="entry name" value="HHH_3"/>
    <property type="match status" value="1"/>
</dbReference>
<accession>A0AA88YPK6</accession>
<reference evidence="3" key="1">
    <citation type="submission" date="2019-08" db="EMBL/GenBank/DDBJ databases">
        <title>The improved chromosome-level genome for the pearl oyster Pinctada fucata martensii using PacBio sequencing and Hi-C.</title>
        <authorList>
            <person name="Zheng Z."/>
        </authorList>
    </citation>
    <scope>NUCLEOTIDE SEQUENCE</scope>
    <source>
        <strain evidence="3">ZZ-2019</strain>
        <tissue evidence="3">Adductor muscle</tissue>
    </source>
</reference>
<dbReference type="SUPFAM" id="SSF47781">
    <property type="entry name" value="RuvA domain 2-like"/>
    <property type="match status" value="1"/>
</dbReference>
<dbReference type="Proteomes" id="UP001186944">
    <property type="component" value="Unassembled WGS sequence"/>
</dbReference>
<evidence type="ECO:0000313" key="4">
    <source>
        <dbReference type="Proteomes" id="UP001186944"/>
    </source>
</evidence>
<evidence type="ECO:0000256" key="1">
    <source>
        <dbReference type="SAM" id="Coils"/>
    </source>
</evidence>
<dbReference type="Gene3D" id="1.10.150.320">
    <property type="entry name" value="Photosystem II 12 kDa extrinsic protein"/>
    <property type="match status" value="1"/>
</dbReference>
<dbReference type="AlphaFoldDB" id="A0AA88YPK6"/>
<gene>
    <name evidence="3" type="ORF">FSP39_011387</name>
</gene>
<sequence>MSGPININTAPLEQLKTIPNIGEKRAQALITLREERGTLSVEDVKMMSAIPNTIWDPLLNDGKITFETELAEPEESQIDELKHEIREYRRLYRAEQEQNKKLSIRLEEVEKGCDQKIKEFESTCKDQIREAQIDFEFKLERERSLRTAPRERVLFEREEGKGDKDFSFVDQLAPQGIYARKFKNEHDDRTEVSQSRKNEERGVCQRKYEGPSPPKMSTFDGKSDWRPFYTQF</sequence>